<accession>A0A0A9EX20</accession>
<dbReference type="AlphaFoldDB" id="A0A0A9EX20"/>
<proteinExistence type="predicted"/>
<name>A0A0A9EX20_ARUDO</name>
<sequence length="127" mass="15566">MCVNYEYNPPQGRFSINKPRSPPHLYEFIDYIDLEQSPEDLMELDHVAEQARVSWRAAEVVGRIIERSNLARQEEEHCRKYEMERKQRERETRMRVEEERQREMETREAERERMCERARRAREHGDA</sequence>
<organism evidence="2">
    <name type="scientific">Arundo donax</name>
    <name type="common">Giant reed</name>
    <name type="synonym">Donax arundinaceus</name>
    <dbReference type="NCBI Taxonomy" id="35708"/>
    <lineage>
        <taxon>Eukaryota</taxon>
        <taxon>Viridiplantae</taxon>
        <taxon>Streptophyta</taxon>
        <taxon>Embryophyta</taxon>
        <taxon>Tracheophyta</taxon>
        <taxon>Spermatophyta</taxon>
        <taxon>Magnoliopsida</taxon>
        <taxon>Liliopsida</taxon>
        <taxon>Poales</taxon>
        <taxon>Poaceae</taxon>
        <taxon>PACMAD clade</taxon>
        <taxon>Arundinoideae</taxon>
        <taxon>Arundineae</taxon>
        <taxon>Arundo</taxon>
    </lineage>
</organism>
<evidence type="ECO:0000313" key="2">
    <source>
        <dbReference type="EMBL" id="JAE00578.1"/>
    </source>
</evidence>
<evidence type="ECO:0000256" key="1">
    <source>
        <dbReference type="SAM" id="MobiDB-lite"/>
    </source>
</evidence>
<protein>
    <submittedName>
        <fullName evidence="2">Uncharacterized protein</fullName>
    </submittedName>
</protein>
<dbReference type="EMBL" id="GBRH01197318">
    <property type="protein sequence ID" value="JAE00578.1"/>
    <property type="molecule type" value="Transcribed_RNA"/>
</dbReference>
<reference evidence="2" key="2">
    <citation type="journal article" date="2015" name="Data Brief">
        <title>Shoot transcriptome of the giant reed, Arundo donax.</title>
        <authorList>
            <person name="Barrero R.A."/>
            <person name="Guerrero F.D."/>
            <person name="Moolhuijzen P."/>
            <person name="Goolsby J.A."/>
            <person name="Tidwell J."/>
            <person name="Bellgard S.E."/>
            <person name="Bellgard M.I."/>
        </authorList>
    </citation>
    <scope>NUCLEOTIDE SEQUENCE</scope>
    <source>
        <tissue evidence="2">Shoot tissue taken approximately 20 cm above the soil surface</tissue>
    </source>
</reference>
<feature type="region of interest" description="Disordered" evidence="1">
    <location>
        <begin position="82"/>
        <end position="127"/>
    </location>
</feature>
<reference evidence="2" key="1">
    <citation type="submission" date="2014-09" db="EMBL/GenBank/DDBJ databases">
        <authorList>
            <person name="Magalhaes I.L.F."/>
            <person name="Oliveira U."/>
            <person name="Santos F.R."/>
            <person name="Vidigal T.H.D.A."/>
            <person name="Brescovit A.D."/>
            <person name="Santos A.J."/>
        </authorList>
    </citation>
    <scope>NUCLEOTIDE SEQUENCE</scope>
    <source>
        <tissue evidence="2">Shoot tissue taken approximately 20 cm above the soil surface</tissue>
    </source>
</reference>